<organism evidence="1 2">
    <name type="scientific">Rufibacter tibetensis</name>
    <dbReference type="NCBI Taxonomy" id="512763"/>
    <lineage>
        <taxon>Bacteria</taxon>
        <taxon>Pseudomonadati</taxon>
        <taxon>Bacteroidota</taxon>
        <taxon>Cytophagia</taxon>
        <taxon>Cytophagales</taxon>
        <taxon>Hymenobacteraceae</taxon>
        <taxon>Rufibacter</taxon>
    </lineage>
</organism>
<evidence type="ECO:0000313" key="2">
    <source>
        <dbReference type="Proteomes" id="UP000061382"/>
    </source>
</evidence>
<dbReference type="Proteomes" id="UP000061382">
    <property type="component" value="Chromosome"/>
</dbReference>
<keyword evidence="2" id="KW-1185">Reference proteome</keyword>
<dbReference type="OrthoDB" id="882910at2"/>
<dbReference type="RefSeq" id="WP_062545315.1">
    <property type="nucleotide sequence ID" value="NZ_CP012643.1"/>
</dbReference>
<reference evidence="1 2" key="1">
    <citation type="submission" date="2015-08" db="EMBL/GenBank/DDBJ databases">
        <title>Complete genome sequence of Rufibacter tibetensis strain 1351t, a radiation-resistant bacterium from tibet plateau.</title>
        <authorList>
            <person name="Dai J."/>
        </authorList>
    </citation>
    <scope>NUCLEOTIDE SEQUENCE [LARGE SCALE GENOMIC DNA]</scope>
    <source>
        <strain evidence="1 2">1351</strain>
    </source>
</reference>
<sequence>MIDKDTGSLTFGSGKIVSPKTSLSELIALKLSEEHEERKLGNGWIHYIVRNVEESGRFLNLTFIYHEESLYSVSFVVDGSPFKSSGGWGYWDEQRERRNAVIYEEWLSGEIGADRNFTWGSAWVTYDPKGGGSSIGIKYSITAL</sequence>
<gene>
    <name evidence="1" type="ORF">DC20_19180</name>
</gene>
<dbReference type="KEGG" id="rti:DC20_19180"/>
<dbReference type="PATRIC" id="fig|512763.3.peg.4209"/>
<dbReference type="EMBL" id="CP012643">
    <property type="protein sequence ID" value="ALJ00713.1"/>
    <property type="molecule type" value="Genomic_DNA"/>
</dbReference>
<name>A0A0N7HX06_9BACT</name>
<proteinExistence type="predicted"/>
<protein>
    <submittedName>
        <fullName evidence="1">Uncharacterized protein</fullName>
    </submittedName>
</protein>
<dbReference type="AlphaFoldDB" id="A0A0N7HX06"/>
<accession>A0A0N7HX06</accession>
<evidence type="ECO:0000313" key="1">
    <source>
        <dbReference type="EMBL" id="ALJ00713.1"/>
    </source>
</evidence>